<dbReference type="AlphaFoldDB" id="A0A6C0CPE6"/>
<evidence type="ECO:0000259" key="3">
    <source>
        <dbReference type="SMART" id="SM00507"/>
    </source>
</evidence>
<dbReference type="CDD" id="cd00085">
    <property type="entry name" value="HNHc"/>
    <property type="match status" value="1"/>
</dbReference>
<keyword evidence="2" id="KW-0472">Membrane</keyword>
<proteinExistence type="predicted"/>
<feature type="transmembrane region" description="Helical" evidence="2">
    <location>
        <begin position="34"/>
        <end position="51"/>
    </location>
</feature>
<keyword evidence="2" id="KW-1133">Transmembrane helix</keyword>
<evidence type="ECO:0000256" key="2">
    <source>
        <dbReference type="SAM" id="Phobius"/>
    </source>
</evidence>
<dbReference type="GO" id="GO:0004519">
    <property type="term" value="F:endonuclease activity"/>
    <property type="evidence" value="ECO:0007669"/>
    <property type="project" value="InterPro"/>
</dbReference>
<sequence>MRFELVMILLTGFLIANVYTEGKYLKQLLSYKKYYQMAGIAFGGIMAYWLLKKNPQRANEMFATSHEYLKYLPVDQNTSNVISPIMDFTSKQNFSRNMEDGQTAQGKEYKLLDMFLPGNGISGGTSSSESRLLNSGRNSSKRSVSETKKKYVASRQNWACGDCGEQLSAWFEVDHKLRLEYGGSNHIDNLVALCRECHGKKTTIENL</sequence>
<organism evidence="4">
    <name type="scientific">viral metagenome</name>
    <dbReference type="NCBI Taxonomy" id="1070528"/>
    <lineage>
        <taxon>unclassified sequences</taxon>
        <taxon>metagenomes</taxon>
        <taxon>organismal metagenomes</taxon>
    </lineage>
</organism>
<protein>
    <recommendedName>
        <fullName evidence="3">HNH nuclease domain-containing protein</fullName>
    </recommendedName>
</protein>
<reference evidence="4" key="1">
    <citation type="journal article" date="2020" name="Nature">
        <title>Giant virus diversity and host interactions through global metagenomics.</title>
        <authorList>
            <person name="Schulz F."/>
            <person name="Roux S."/>
            <person name="Paez-Espino D."/>
            <person name="Jungbluth S."/>
            <person name="Walsh D.A."/>
            <person name="Denef V.J."/>
            <person name="McMahon K.D."/>
            <person name="Konstantinidis K.T."/>
            <person name="Eloe-Fadrosh E.A."/>
            <person name="Kyrpides N.C."/>
            <person name="Woyke T."/>
        </authorList>
    </citation>
    <scope>NUCLEOTIDE SEQUENCE</scope>
    <source>
        <strain evidence="4">GVMAG-M-3300021375-17</strain>
    </source>
</reference>
<dbReference type="InterPro" id="IPR003615">
    <property type="entry name" value="HNH_nuc"/>
</dbReference>
<dbReference type="Gene3D" id="1.10.30.50">
    <property type="match status" value="1"/>
</dbReference>
<dbReference type="Pfam" id="PF01844">
    <property type="entry name" value="HNH"/>
    <property type="match status" value="1"/>
</dbReference>
<accession>A0A6C0CPE6</accession>
<name>A0A6C0CPE6_9ZZZZ</name>
<evidence type="ECO:0000313" key="4">
    <source>
        <dbReference type="EMBL" id="QHT05305.1"/>
    </source>
</evidence>
<feature type="compositionally biased region" description="Polar residues" evidence="1">
    <location>
        <begin position="125"/>
        <end position="142"/>
    </location>
</feature>
<dbReference type="GO" id="GO:0003676">
    <property type="term" value="F:nucleic acid binding"/>
    <property type="evidence" value="ECO:0007669"/>
    <property type="project" value="InterPro"/>
</dbReference>
<evidence type="ECO:0000256" key="1">
    <source>
        <dbReference type="SAM" id="MobiDB-lite"/>
    </source>
</evidence>
<dbReference type="GO" id="GO:0008270">
    <property type="term" value="F:zinc ion binding"/>
    <property type="evidence" value="ECO:0007669"/>
    <property type="project" value="InterPro"/>
</dbReference>
<feature type="domain" description="HNH nuclease" evidence="3">
    <location>
        <begin position="147"/>
        <end position="199"/>
    </location>
</feature>
<dbReference type="EMBL" id="MN739452">
    <property type="protein sequence ID" value="QHT05305.1"/>
    <property type="molecule type" value="Genomic_DNA"/>
</dbReference>
<keyword evidence="2" id="KW-0812">Transmembrane</keyword>
<dbReference type="InterPro" id="IPR002711">
    <property type="entry name" value="HNH"/>
</dbReference>
<feature type="region of interest" description="Disordered" evidence="1">
    <location>
        <begin position="125"/>
        <end position="147"/>
    </location>
</feature>
<dbReference type="SMART" id="SM00507">
    <property type="entry name" value="HNHc"/>
    <property type="match status" value="1"/>
</dbReference>